<keyword evidence="1" id="KW-1133">Transmembrane helix</keyword>
<dbReference type="RefSeq" id="WP_066621801.1">
    <property type="nucleotide sequence ID" value="NZ_FQXL01000004.1"/>
</dbReference>
<name>A0A162T9D8_9CLOT</name>
<dbReference type="OrthoDB" id="573194at2"/>
<dbReference type="EMBL" id="LWAE01000002">
    <property type="protein sequence ID" value="KZL92377.1"/>
    <property type="molecule type" value="Genomic_DNA"/>
</dbReference>
<keyword evidence="3" id="KW-1185">Reference proteome</keyword>
<comment type="caution">
    <text evidence="2">The sequence shown here is derived from an EMBL/GenBank/DDBJ whole genome shotgun (WGS) entry which is preliminary data.</text>
</comment>
<dbReference type="Proteomes" id="UP000076603">
    <property type="component" value="Unassembled WGS sequence"/>
</dbReference>
<keyword evidence="1" id="KW-0812">Transmembrane</keyword>
<protein>
    <submittedName>
        <fullName evidence="2">Uncharacterized protein</fullName>
    </submittedName>
</protein>
<proteinExistence type="predicted"/>
<sequence>MRGENYLNEVKHIENSALHYIVNLKVQKYRDIFDNLDNSPLKTRNINKNIQLYLKDSFASFPSKNSIGITFHITGEERDKLKEEAIILALKRYCLVRIKAKESNMKSSNIDTVIYVLISILLLTIGFDLETKFNKSILLNTILEGVNIGGWIFLWEAISMLFFKSKDVSNEIQKLHWILKSNINFTYESLSRRNQQHD</sequence>
<keyword evidence="1" id="KW-0472">Membrane</keyword>
<gene>
    <name evidence="2" type="ORF">CLMAG_21860</name>
</gene>
<dbReference type="PATRIC" id="fig|1121326.3.peg.2178"/>
<dbReference type="AlphaFoldDB" id="A0A162T9D8"/>
<evidence type="ECO:0000313" key="2">
    <source>
        <dbReference type="EMBL" id="KZL92377.1"/>
    </source>
</evidence>
<accession>A0A162T9D8</accession>
<evidence type="ECO:0000256" key="1">
    <source>
        <dbReference type="SAM" id="Phobius"/>
    </source>
</evidence>
<reference evidence="2 3" key="1">
    <citation type="submission" date="2016-04" db="EMBL/GenBank/DDBJ databases">
        <title>Genome sequence of Clostridium magnum DSM 2767.</title>
        <authorList>
            <person name="Poehlein A."/>
            <person name="Uhlig R."/>
            <person name="Fischer R."/>
            <person name="Bahl H."/>
            <person name="Daniel R."/>
        </authorList>
    </citation>
    <scope>NUCLEOTIDE SEQUENCE [LARGE SCALE GENOMIC DNA]</scope>
    <source>
        <strain evidence="2 3">DSM 2767</strain>
    </source>
</reference>
<evidence type="ECO:0000313" key="3">
    <source>
        <dbReference type="Proteomes" id="UP000076603"/>
    </source>
</evidence>
<organism evidence="2 3">
    <name type="scientific">Clostridium magnum DSM 2767</name>
    <dbReference type="NCBI Taxonomy" id="1121326"/>
    <lineage>
        <taxon>Bacteria</taxon>
        <taxon>Bacillati</taxon>
        <taxon>Bacillota</taxon>
        <taxon>Clostridia</taxon>
        <taxon>Eubacteriales</taxon>
        <taxon>Clostridiaceae</taxon>
        <taxon>Clostridium</taxon>
    </lineage>
</organism>
<feature type="transmembrane region" description="Helical" evidence="1">
    <location>
        <begin position="112"/>
        <end position="129"/>
    </location>
</feature>
<feature type="transmembrane region" description="Helical" evidence="1">
    <location>
        <begin position="141"/>
        <end position="163"/>
    </location>
</feature>